<gene>
    <name evidence="3" type="ORF">PECAL_2P27960</name>
</gene>
<evidence type="ECO:0000256" key="2">
    <source>
        <dbReference type="SAM" id="Phobius"/>
    </source>
</evidence>
<feature type="transmembrane region" description="Helical" evidence="2">
    <location>
        <begin position="224"/>
        <end position="244"/>
    </location>
</feature>
<feature type="transmembrane region" description="Helical" evidence="2">
    <location>
        <begin position="284"/>
        <end position="303"/>
    </location>
</feature>
<evidence type="ECO:0000313" key="3">
    <source>
        <dbReference type="EMBL" id="CAH0369664.1"/>
    </source>
</evidence>
<evidence type="ECO:0000256" key="1">
    <source>
        <dbReference type="SAM" id="MobiDB-lite"/>
    </source>
</evidence>
<accession>A0A8J2SNF5</accession>
<sequence>MGLLNYLGGRGSSAGGEGSSRHVESDVVTVGGVALEEEKSWEQPDPSVDNVPFTSFDEARPSDSRRRSSAADRDNVVDALERDFDVTIPVEGRPLVPNSLHQIATLFILTTSKGIAGKPIRRWWQISLLIALLLLVLFQTACAYGIFLGLVRGSCIDSDDCSHGFWCDPTKSPPIGKKTRYFSVCNRCDTKTLKNSEKVSDNQCLAFYLEDPSTLGGSALQTTLNTLAVVFLLEIDDLLYNAVIDARYKRYARRHRFRLRWFDYYLLARGSALQSRCLRDAKRFVVIVTCMTAMVLLVNNHAREFGRDSILLFVWIMVAIGFLDTLADPEEGRRVLTSCGVKMTRLRSTLTALLVWFVLVSLVRTLAITVFEVVTDFNAERGNPENGKV</sequence>
<dbReference type="AlphaFoldDB" id="A0A8J2SNF5"/>
<feature type="transmembrane region" description="Helical" evidence="2">
    <location>
        <begin position="128"/>
        <end position="150"/>
    </location>
</feature>
<organism evidence="3 4">
    <name type="scientific">Pelagomonas calceolata</name>
    <dbReference type="NCBI Taxonomy" id="35677"/>
    <lineage>
        <taxon>Eukaryota</taxon>
        <taxon>Sar</taxon>
        <taxon>Stramenopiles</taxon>
        <taxon>Ochrophyta</taxon>
        <taxon>Pelagophyceae</taxon>
        <taxon>Pelagomonadales</taxon>
        <taxon>Pelagomonadaceae</taxon>
        <taxon>Pelagomonas</taxon>
    </lineage>
</organism>
<proteinExistence type="predicted"/>
<keyword evidence="2" id="KW-1133">Transmembrane helix</keyword>
<feature type="compositionally biased region" description="Gly residues" evidence="1">
    <location>
        <begin position="8"/>
        <end position="18"/>
    </location>
</feature>
<evidence type="ECO:0000313" key="4">
    <source>
        <dbReference type="Proteomes" id="UP000789595"/>
    </source>
</evidence>
<feature type="transmembrane region" description="Helical" evidence="2">
    <location>
        <begin position="309"/>
        <end position="327"/>
    </location>
</feature>
<dbReference type="Proteomes" id="UP000789595">
    <property type="component" value="Unassembled WGS sequence"/>
</dbReference>
<reference evidence="3" key="1">
    <citation type="submission" date="2021-11" db="EMBL/GenBank/DDBJ databases">
        <authorList>
            <consortium name="Genoscope - CEA"/>
            <person name="William W."/>
        </authorList>
    </citation>
    <scope>NUCLEOTIDE SEQUENCE</scope>
</reference>
<keyword evidence="2" id="KW-0472">Membrane</keyword>
<feature type="region of interest" description="Disordered" evidence="1">
    <location>
        <begin position="1"/>
        <end position="72"/>
    </location>
</feature>
<dbReference type="EMBL" id="CAKKNE010000002">
    <property type="protein sequence ID" value="CAH0369664.1"/>
    <property type="molecule type" value="Genomic_DNA"/>
</dbReference>
<keyword evidence="2" id="KW-0812">Transmembrane</keyword>
<protein>
    <submittedName>
        <fullName evidence="3">Uncharacterized protein</fullName>
    </submittedName>
</protein>
<feature type="compositionally biased region" description="Basic and acidic residues" evidence="1">
    <location>
        <begin position="57"/>
        <end position="72"/>
    </location>
</feature>
<name>A0A8J2SNF5_9STRA</name>
<keyword evidence="4" id="KW-1185">Reference proteome</keyword>
<feature type="transmembrane region" description="Helical" evidence="2">
    <location>
        <begin position="348"/>
        <end position="371"/>
    </location>
</feature>
<comment type="caution">
    <text evidence="3">The sequence shown here is derived from an EMBL/GenBank/DDBJ whole genome shotgun (WGS) entry which is preliminary data.</text>
</comment>